<evidence type="ECO:0000313" key="3">
    <source>
        <dbReference type="EMBL" id="CAB4877864.1"/>
    </source>
</evidence>
<name>A0A6J7EAH8_9ZZZZ</name>
<dbReference type="InterPro" id="IPR029066">
    <property type="entry name" value="PLP-binding_barrel"/>
</dbReference>
<dbReference type="NCBIfam" id="TIGR00044">
    <property type="entry name" value="YggS family pyridoxal phosphate-dependent enzyme"/>
    <property type="match status" value="1"/>
</dbReference>
<dbReference type="PIRSF" id="PIRSF004848">
    <property type="entry name" value="YBL036c_PLPDEIII"/>
    <property type="match status" value="1"/>
</dbReference>
<dbReference type="GO" id="GO:0030170">
    <property type="term" value="F:pyridoxal phosphate binding"/>
    <property type="evidence" value="ECO:0007669"/>
    <property type="project" value="InterPro"/>
</dbReference>
<dbReference type="HAMAP" id="MF_02087">
    <property type="entry name" value="PLP_homeostasis"/>
    <property type="match status" value="1"/>
</dbReference>
<proteinExistence type="inferred from homology"/>
<protein>
    <submittedName>
        <fullName evidence="3">Unannotated protein</fullName>
    </submittedName>
</protein>
<dbReference type="InterPro" id="IPR001608">
    <property type="entry name" value="Ala_racemase_N"/>
</dbReference>
<evidence type="ECO:0000256" key="1">
    <source>
        <dbReference type="ARBA" id="ARBA00022898"/>
    </source>
</evidence>
<dbReference type="PANTHER" id="PTHR10146">
    <property type="entry name" value="PROLINE SYNTHETASE CO-TRANSCRIBED BACTERIAL HOMOLOG PROTEIN"/>
    <property type="match status" value="1"/>
</dbReference>
<feature type="domain" description="Alanine racemase N-terminal" evidence="2">
    <location>
        <begin position="14"/>
        <end position="223"/>
    </location>
</feature>
<dbReference type="Gene3D" id="3.20.20.10">
    <property type="entry name" value="Alanine racemase"/>
    <property type="match status" value="1"/>
</dbReference>
<dbReference type="Pfam" id="PF01168">
    <property type="entry name" value="Ala_racemase_N"/>
    <property type="match status" value="1"/>
</dbReference>
<dbReference type="InterPro" id="IPR011078">
    <property type="entry name" value="PyrdxlP_homeostasis"/>
</dbReference>
<dbReference type="EMBL" id="CAFBLW010000053">
    <property type="protein sequence ID" value="CAB4877864.1"/>
    <property type="molecule type" value="Genomic_DNA"/>
</dbReference>
<reference evidence="3" key="1">
    <citation type="submission" date="2020-05" db="EMBL/GenBank/DDBJ databases">
        <authorList>
            <person name="Chiriac C."/>
            <person name="Salcher M."/>
            <person name="Ghai R."/>
            <person name="Kavagutti S V."/>
        </authorList>
    </citation>
    <scope>NUCLEOTIDE SEQUENCE</scope>
</reference>
<accession>A0A6J7EAH8</accession>
<dbReference type="CDD" id="cd00635">
    <property type="entry name" value="PLPDE_III_YBL036c_like"/>
    <property type="match status" value="1"/>
</dbReference>
<dbReference type="AlphaFoldDB" id="A0A6J7EAH8"/>
<dbReference type="SUPFAM" id="SSF51419">
    <property type="entry name" value="PLP-binding barrel"/>
    <property type="match status" value="1"/>
</dbReference>
<keyword evidence="1" id="KW-0663">Pyridoxal phosphate</keyword>
<organism evidence="3">
    <name type="scientific">freshwater metagenome</name>
    <dbReference type="NCBI Taxonomy" id="449393"/>
    <lineage>
        <taxon>unclassified sequences</taxon>
        <taxon>metagenomes</taxon>
        <taxon>ecological metagenomes</taxon>
    </lineage>
</organism>
<sequence length="228" mass="24573">MNERLELLSSSLASVQKRVEEAATSVGRSTGEITLIAVTKTYPVSDVQILASLGLTHFGENRDSEGAEKASIVSGTWHFQGQIQSKKLKSIASWASVIHSIDNLEHLAKLSKVLESSEKVMNVFIQLSLDGDPSRGGVVASSLAPLAEFVLHSSNLNLMGLMCVPPVEEDIESAFETIGLVHQGFIRDFPEAIFISAGMSSDFETAITYGATHIRVGSQILGQRAYPQ</sequence>
<evidence type="ECO:0000259" key="2">
    <source>
        <dbReference type="Pfam" id="PF01168"/>
    </source>
</evidence>
<gene>
    <name evidence="3" type="ORF">UFOPK3461_00711</name>
</gene>
<dbReference type="PANTHER" id="PTHR10146:SF14">
    <property type="entry name" value="PYRIDOXAL PHOSPHATE HOMEOSTASIS PROTEIN"/>
    <property type="match status" value="1"/>
</dbReference>